<sequence>MITRLARVVLVAVSAAAVVLPASAASAVSTDVDCVDFSYQEDAQDHLDGQIGDPDRLDADGDGIACETLPHRPVSAAPALSSTSVYRFWNPSLSNAHLFTMSALERDTINSTYPSWIDEGRAFAAWQPVGGECPGATPVYRFYSARYLHHFYTASDAEKLHIIATDPDWTFEGVAYCASTSPVTGSVPMYRFWSPRFGQHHFTANRAESRQLRTTDTANWQYEGIAYYVLP</sequence>
<proteinExistence type="predicted"/>
<evidence type="ECO:0000313" key="3">
    <source>
        <dbReference type="EMBL" id="GEK19637.1"/>
    </source>
</evidence>
<dbReference type="Pfam" id="PF18885">
    <property type="entry name" value="DUF5648"/>
    <property type="match status" value="1"/>
</dbReference>
<evidence type="ECO:0000313" key="4">
    <source>
        <dbReference type="Proteomes" id="UP000321118"/>
    </source>
</evidence>
<feature type="signal peptide" evidence="1">
    <location>
        <begin position="1"/>
        <end position="24"/>
    </location>
</feature>
<accession>A0A510UY99</accession>
<dbReference type="AlphaFoldDB" id="A0A510UY99"/>
<feature type="chain" id="PRO_5022204855" description="DUF5648 domain-containing protein" evidence="1">
    <location>
        <begin position="25"/>
        <end position="231"/>
    </location>
</feature>
<organism evidence="3 4">
    <name type="scientific">Cellulomonas xylanilytica</name>
    <dbReference type="NCBI Taxonomy" id="233583"/>
    <lineage>
        <taxon>Bacteria</taxon>
        <taxon>Bacillati</taxon>
        <taxon>Actinomycetota</taxon>
        <taxon>Actinomycetes</taxon>
        <taxon>Micrococcales</taxon>
        <taxon>Cellulomonadaceae</taxon>
        <taxon>Cellulomonas</taxon>
    </lineage>
</organism>
<keyword evidence="4" id="KW-1185">Reference proteome</keyword>
<evidence type="ECO:0000259" key="2">
    <source>
        <dbReference type="Pfam" id="PF18885"/>
    </source>
</evidence>
<comment type="caution">
    <text evidence="3">The sequence shown here is derived from an EMBL/GenBank/DDBJ whole genome shotgun (WGS) entry which is preliminary data.</text>
</comment>
<feature type="domain" description="DUF5648" evidence="2">
    <location>
        <begin position="85"/>
        <end position="230"/>
    </location>
</feature>
<reference evidence="3 4" key="1">
    <citation type="submission" date="2019-07" db="EMBL/GenBank/DDBJ databases">
        <title>Whole genome shotgun sequence of Cellulomonas xylanilytica NBRC 101102.</title>
        <authorList>
            <person name="Hosoyama A."/>
            <person name="Uohara A."/>
            <person name="Ohji S."/>
            <person name="Ichikawa N."/>
        </authorList>
    </citation>
    <scope>NUCLEOTIDE SEQUENCE [LARGE SCALE GENOMIC DNA]</scope>
    <source>
        <strain evidence="3 4">NBRC 101102</strain>
    </source>
</reference>
<dbReference type="RefSeq" id="WP_186813245.1">
    <property type="nucleotide sequence ID" value="NZ_BJUB01000001.1"/>
</dbReference>
<dbReference type="EMBL" id="BJUB01000001">
    <property type="protein sequence ID" value="GEK19637.1"/>
    <property type="molecule type" value="Genomic_DNA"/>
</dbReference>
<name>A0A510UY99_9CELL</name>
<protein>
    <recommendedName>
        <fullName evidence="2">DUF5648 domain-containing protein</fullName>
    </recommendedName>
</protein>
<dbReference type="InterPro" id="IPR043708">
    <property type="entry name" value="DUF5648"/>
</dbReference>
<keyword evidence="1" id="KW-0732">Signal</keyword>
<evidence type="ECO:0000256" key="1">
    <source>
        <dbReference type="SAM" id="SignalP"/>
    </source>
</evidence>
<gene>
    <name evidence="3" type="ORF">CXY01_01570</name>
</gene>
<dbReference type="Proteomes" id="UP000321118">
    <property type="component" value="Unassembled WGS sequence"/>
</dbReference>